<keyword evidence="1" id="KW-0805">Transcription regulation</keyword>
<dbReference type="Gene3D" id="3.40.50.2300">
    <property type="match status" value="2"/>
</dbReference>
<dbReference type="CDD" id="cd01392">
    <property type="entry name" value="HTH_LacI"/>
    <property type="match status" value="1"/>
</dbReference>
<keyword evidence="3" id="KW-0804">Transcription</keyword>
<evidence type="ECO:0000313" key="5">
    <source>
        <dbReference type="EMBL" id="NLS10745.1"/>
    </source>
</evidence>
<dbReference type="Pfam" id="PF00532">
    <property type="entry name" value="Peripla_BP_1"/>
    <property type="match status" value="1"/>
</dbReference>
<dbReference type="Pfam" id="PF00356">
    <property type="entry name" value="LacI"/>
    <property type="match status" value="1"/>
</dbReference>
<evidence type="ECO:0000259" key="4">
    <source>
        <dbReference type="PROSITE" id="PS50932"/>
    </source>
</evidence>
<dbReference type="PANTHER" id="PTHR30146">
    <property type="entry name" value="LACI-RELATED TRANSCRIPTIONAL REPRESSOR"/>
    <property type="match status" value="1"/>
</dbReference>
<dbReference type="PANTHER" id="PTHR30146:SF109">
    <property type="entry name" value="HTH-TYPE TRANSCRIPTIONAL REGULATOR GALS"/>
    <property type="match status" value="1"/>
</dbReference>
<dbReference type="InterPro" id="IPR000843">
    <property type="entry name" value="HTH_LacI"/>
</dbReference>
<protein>
    <submittedName>
        <fullName evidence="5">LacI family transcriptional regulator</fullName>
    </submittedName>
</protein>
<name>A0A7X8TL11_9MICC</name>
<evidence type="ECO:0000256" key="3">
    <source>
        <dbReference type="ARBA" id="ARBA00023163"/>
    </source>
</evidence>
<dbReference type="AlphaFoldDB" id="A0A7X8TL11"/>
<feature type="domain" description="HTH lacI-type" evidence="4">
    <location>
        <begin position="2"/>
        <end position="55"/>
    </location>
</feature>
<proteinExistence type="predicted"/>
<dbReference type="Proteomes" id="UP000523139">
    <property type="component" value="Unassembled WGS sequence"/>
</dbReference>
<dbReference type="PRINTS" id="PR00036">
    <property type="entry name" value="HTHLACI"/>
</dbReference>
<evidence type="ECO:0000256" key="1">
    <source>
        <dbReference type="ARBA" id="ARBA00023015"/>
    </source>
</evidence>
<dbReference type="PROSITE" id="PS00356">
    <property type="entry name" value="HTH_LACI_1"/>
    <property type="match status" value="1"/>
</dbReference>
<dbReference type="RefSeq" id="WP_168888231.1">
    <property type="nucleotide sequence ID" value="NZ_JABAHY010000014.1"/>
</dbReference>
<comment type="caution">
    <text evidence="5">The sequence shown here is derived from an EMBL/GenBank/DDBJ whole genome shotgun (WGS) entry which is preliminary data.</text>
</comment>
<organism evidence="5 6">
    <name type="scientific">Nesterenkonia sedimenti</name>
    <dbReference type="NCBI Taxonomy" id="1463632"/>
    <lineage>
        <taxon>Bacteria</taxon>
        <taxon>Bacillati</taxon>
        <taxon>Actinomycetota</taxon>
        <taxon>Actinomycetes</taxon>
        <taxon>Micrococcales</taxon>
        <taxon>Micrococcaceae</taxon>
        <taxon>Nesterenkonia</taxon>
    </lineage>
</organism>
<gene>
    <name evidence="5" type="ORF">HGQ17_12230</name>
</gene>
<dbReference type="GO" id="GO:0003700">
    <property type="term" value="F:DNA-binding transcription factor activity"/>
    <property type="evidence" value="ECO:0007669"/>
    <property type="project" value="TreeGrafter"/>
</dbReference>
<dbReference type="SMART" id="SM00354">
    <property type="entry name" value="HTH_LACI"/>
    <property type="match status" value="1"/>
</dbReference>
<dbReference type="PROSITE" id="PS50932">
    <property type="entry name" value="HTH_LACI_2"/>
    <property type="match status" value="1"/>
</dbReference>
<sequence>MSKISDVARRANVSVATVSRVLNGKKVRPHYKAAVERAIAELEYTPNRTARSLRKKNSELLALIIPDIENPFFTALARGVEDVAHEANLSVVLCNTDEELEKQDKYLRVAEEENVAGVILAPCGNSSYLEKLVSNGLSVVGVDRALDEVDIDQVTFDNHALGKEAALALVERGYKRIACITGPQGTPTAVDRAKGWVEALSGSEAELFGDLLKHTNFRADGGESAMLELLRHPQPPDAVLATNNLIGVGALRGRISMKEHGIGVAVIGDLPFMAEGLDGVDFVSLNPKEMGLKAASLLLSRLRGESKSPVHVIQPI</sequence>
<dbReference type="InterPro" id="IPR010982">
    <property type="entry name" value="Lambda_DNA-bd_dom_sf"/>
</dbReference>
<dbReference type="InterPro" id="IPR001761">
    <property type="entry name" value="Peripla_BP/Lac1_sug-bd_dom"/>
</dbReference>
<dbReference type="EMBL" id="JABAHY010000014">
    <property type="protein sequence ID" value="NLS10745.1"/>
    <property type="molecule type" value="Genomic_DNA"/>
</dbReference>
<dbReference type="SUPFAM" id="SSF53822">
    <property type="entry name" value="Periplasmic binding protein-like I"/>
    <property type="match status" value="1"/>
</dbReference>
<dbReference type="Gene3D" id="1.10.260.40">
    <property type="entry name" value="lambda repressor-like DNA-binding domains"/>
    <property type="match status" value="1"/>
</dbReference>
<dbReference type="SUPFAM" id="SSF47413">
    <property type="entry name" value="lambda repressor-like DNA-binding domains"/>
    <property type="match status" value="1"/>
</dbReference>
<evidence type="ECO:0000256" key="2">
    <source>
        <dbReference type="ARBA" id="ARBA00023125"/>
    </source>
</evidence>
<keyword evidence="2" id="KW-0238">DNA-binding</keyword>
<dbReference type="GO" id="GO:0000976">
    <property type="term" value="F:transcription cis-regulatory region binding"/>
    <property type="evidence" value="ECO:0007669"/>
    <property type="project" value="TreeGrafter"/>
</dbReference>
<evidence type="ECO:0000313" key="6">
    <source>
        <dbReference type="Proteomes" id="UP000523139"/>
    </source>
</evidence>
<accession>A0A7X8TL11</accession>
<reference evidence="5 6" key="1">
    <citation type="submission" date="2020-04" db="EMBL/GenBank/DDBJ databases">
        <title>Nesterenkonia sp. nov., isolated from marine sediment.</title>
        <authorList>
            <person name="Zhang G."/>
        </authorList>
    </citation>
    <scope>NUCLEOTIDE SEQUENCE [LARGE SCALE GENOMIC DNA]</scope>
    <source>
        <strain evidence="5 6">MY13</strain>
    </source>
</reference>
<dbReference type="InterPro" id="IPR028082">
    <property type="entry name" value="Peripla_BP_I"/>
</dbReference>
<keyword evidence="6" id="KW-1185">Reference proteome</keyword>